<reference evidence="1 2" key="1">
    <citation type="submission" date="2017-03" db="EMBL/GenBank/DDBJ databases">
        <authorList>
            <person name="Afonso C.L."/>
            <person name="Miller P.J."/>
            <person name="Scott M.A."/>
            <person name="Spackman E."/>
            <person name="Goraichik I."/>
            <person name="Dimitrov K.M."/>
            <person name="Suarez D.L."/>
            <person name="Swayne D.E."/>
        </authorList>
    </citation>
    <scope>NUCLEOTIDE SEQUENCE [LARGE SCALE GENOMIC DNA]</scope>
    <source>
        <strain evidence="1">PRJEB14757</strain>
    </source>
</reference>
<dbReference type="EMBL" id="FWEV01000139">
    <property type="protein sequence ID" value="SLM30424.1"/>
    <property type="molecule type" value="Genomic_DNA"/>
</dbReference>
<gene>
    <name evidence="1" type="ORF">MTBBW1_2230009</name>
</gene>
<evidence type="ECO:0000313" key="2">
    <source>
        <dbReference type="Proteomes" id="UP000191931"/>
    </source>
</evidence>
<dbReference type="Pfam" id="PF11536">
    <property type="entry name" value="DUF3226"/>
    <property type="match status" value="1"/>
</dbReference>
<dbReference type="OrthoDB" id="530493at2"/>
<name>A0A1W1HD52_9BACT</name>
<keyword evidence="2" id="KW-1185">Reference proteome</keyword>
<proteinExistence type="predicted"/>
<dbReference type="AlphaFoldDB" id="A0A1W1HD52"/>
<protein>
    <submittedName>
        <fullName evidence="1">Uncharacterized protein</fullName>
    </submittedName>
</protein>
<dbReference type="Proteomes" id="UP000191931">
    <property type="component" value="Unassembled WGS sequence"/>
</dbReference>
<accession>A0A1W1HD52</accession>
<dbReference type="STRING" id="1246637.MTBBW1_2230009"/>
<organism evidence="1 2">
    <name type="scientific">Desulfamplus magnetovallimortis</name>
    <dbReference type="NCBI Taxonomy" id="1246637"/>
    <lineage>
        <taxon>Bacteria</taxon>
        <taxon>Pseudomonadati</taxon>
        <taxon>Thermodesulfobacteriota</taxon>
        <taxon>Desulfobacteria</taxon>
        <taxon>Desulfobacterales</taxon>
        <taxon>Desulfobacteraceae</taxon>
        <taxon>Desulfamplus</taxon>
    </lineage>
</organism>
<evidence type="ECO:0000313" key="1">
    <source>
        <dbReference type="EMBL" id="SLM30424.1"/>
    </source>
</evidence>
<sequence length="107" mass="11952">MTFSNGINTGVYIMPGNSENGMLEDLCLSTVVDSPVLTCVNQYISCLRENLENNSFPRNEAKAKMHTFLAGMCKFVPSLGIAAKKSYFNFESDILNDIKQFLKELTK</sequence>
<dbReference type="InterPro" id="IPR024508">
    <property type="entry name" value="DUF3226"/>
</dbReference>